<organism evidence="2 3">
    <name type="scientific">Paspalum notatum var. saurae</name>
    <dbReference type="NCBI Taxonomy" id="547442"/>
    <lineage>
        <taxon>Eukaryota</taxon>
        <taxon>Viridiplantae</taxon>
        <taxon>Streptophyta</taxon>
        <taxon>Embryophyta</taxon>
        <taxon>Tracheophyta</taxon>
        <taxon>Spermatophyta</taxon>
        <taxon>Magnoliopsida</taxon>
        <taxon>Liliopsida</taxon>
        <taxon>Poales</taxon>
        <taxon>Poaceae</taxon>
        <taxon>PACMAD clade</taxon>
        <taxon>Panicoideae</taxon>
        <taxon>Andropogonodae</taxon>
        <taxon>Paspaleae</taxon>
        <taxon>Paspalinae</taxon>
        <taxon>Paspalum</taxon>
    </lineage>
</organism>
<protein>
    <submittedName>
        <fullName evidence="2">Uncharacterized protein</fullName>
    </submittedName>
</protein>
<evidence type="ECO:0000256" key="1">
    <source>
        <dbReference type="SAM" id="MobiDB-lite"/>
    </source>
</evidence>
<evidence type="ECO:0000313" key="2">
    <source>
        <dbReference type="EMBL" id="WVZ61717.1"/>
    </source>
</evidence>
<reference evidence="2 3" key="1">
    <citation type="submission" date="2024-02" db="EMBL/GenBank/DDBJ databases">
        <title>High-quality chromosome-scale genome assembly of Pensacola bahiagrass (Paspalum notatum Flugge var. saurae).</title>
        <authorList>
            <person name="Vega J.M."/>
            <person name="Podio M."/>
            <person name="Orjuela J."/>
            <person name="Siena L.A."/>
            <person name="Pessino S.C."/>
            <person name="Combes M.C."/>
            <person name="Mariac C."/>
            <person name="Albertini E."/>
            <person name="Pupilli F."/>
            <person name="Ortiz J.P.A."/>
            <person name="Leblanc O."/>
        </authorList>
    </citation>
    <scope>NUCLEOTIDE SEQUENCE [LARGE SCALE GENOMIC DNA]</scope>
    <source>
        <strain evidence="2">R1</strain>
        <tissue evidence="2">Leaf</tissue>
    </source>
</reference>
<dbReference type="Proteomes" id="UP001341281">
    <property type="component" value="Chromosome 03"/>
</dbReference>
<keyword evidence="3" id="KW-1185">Reference proteome</keyword>
<evidence type="ECO:0000313" key="3">
    <source>
        <dbReference type="Proteomes" id="UP001341281"/>
    </source>
</evidence>
<feature type="compositionally biased region" description="Low complexity" evidence="1">
    <location>
        <begin position="128"/>
        <end position="140"/>
    </location>
</feature>
<name>A0AAQ3SW20_PASNO</name>
<gene>
    <name evidence="2" type="ORF">U9M48_011546</name>
</gene>
<dbReference type="AlphaFoldDB" id="A0AAQ3SW20"/>
<feature type="compositionally biased region" description="Low complexity" evidence="1">
    <location>
        <begin position="66"/>
        <end position="88"/>
    </location>
</feature>
<feature type="compositionally biased region" description="Basic and acidic residues" evidence="1">
    <location>
        <begin position="113"/>
        <end position="122"/>
    </location>
</feature>
<accession>A0AAQ3SW20</accession>
<proteinExistence type="predicted"/>
<dbReference type="EMBL" id="CP144747">
    <property type="protein sequence ID" value="WVZ61717.1"/>
    <property type="molecule type" value="Genomic_DNA"/>
</dbReference>
<sequence length="140" mass="13981">MFDFLASKSSGLMDHLAVLPLVFFELAKQGSPAAIDLAQDGFPLISLAASCRSSDSSASLMPTRLSTSSSSSSASASSSSPAGDAPPSRLIASPGPASRRGGGTPAAAAQADILERRSEARASTRPISSPSMSAAAATKP</sequence>
<feature type="region of interest" description="Disordered" evidence="1">
    <location>
        <begin position="55"/>
        <end position="140"/>
    </location>
</feature>